<evidence type="ECO:0000313" key="1">
    <source>
        <dbReference type="EMBL" id="SDY76684.1"/>
    </source>
</evidence>
<dbReference type="InterPro" id="IPR021530">
    <property type="entry name" value="AllH-like"/>
</dbReference>
<sequence length="323" mass="36905">MNSSHICQYLYKEIQEHYVKGKVHSVFENSFNVLDGDNRLISFLSSNKPMAPHSIKLKDQISFIDVGLERGQELEFHQDYVLIKDLNKKINYGKAFLWDKKPILFTNEKLRKDLTENVSIKIKKIGEFLLNEGSKEGIYPLLQVLRGKIKGIDTILADNITLGRNEEFIKERFLDFMDSYIKEDIDNISSRAQRIVGFGVGLTPSMDDFISGMMVSRIYLFSYFNQQTEKALKLNKAIVKHIKNKTTLVSEEMLMFASLGEVNEDVRNLMLSLLTNSPIDELYNNLRKVASFGATSGTDIISGIYVGSCIIFNLIQQEVDSNE</sequence>
<reference evidence="1 2" key="1">
    <citation type="submission" date="2016-10" db="EMBL/GenBank/DDBJ databases">
        <authorList>
            <person name="de Groot N.N."/>
        </authorList>
    </citation>
    <scope>NUCLEOTIDE SEQUENCE [LARGE SCALE GENOMIC DNA]</scope>
    <source>
        <strain evidence="1 2">DSM 21650</strain>
    </source>
</reference>
<dbReference type="Proteomes" id="UP000198625">
    <property type="component" value="Unassembled WGS sequence"/>
</dbReference>
<name>A0A1H3MK30_9FIRM</name>
<evidence type="ECO:0008006" key="3">
    <source>
        <dbReference type="Google" id="ProtNLM"/>
    </source>
</evidence>
<organism evidence="1 2">
    <name type="scientific">Proteiniborus ethanoligenes</name>
    <dbReference type="NCBI Taxonomy" id="415015"/>
    <lineage>
        <taxon>Bacteria</taxon>
        <taxon>Bacillati</taxon>
        <taxon>Bacillota</taxon>
        <taxon>Clostridia</taxon>
        <taxon>Eubacteriales</taxon>
        <taxon>Proteiniborus</taxon>
    </lineage>
</organism>
<dbReference type="Pfam" id="PF11392">
    <property type="entry name" value="AllH"/>
    <property type="match status" value="1"/>
</dbReference>
<dbReference type="OrthoDB" id="4933449at2"/>
<dbReference type="AlphaFoldDB" id="A0A1H3MK30"/>
<proteinExistence type="predicted"/>
<dbReference type="RefSeq" id="WP_091727631.1">
    <property type="nucleotide sequence ID" value="NZ_FNQE01000007.1"/>
</dbReference>
<accession>A0A1H3MK30</accession>
<gene>
    <name evidence="1" type="ORF">SAMN05660462_00836</name>
</gene>
<dbReference type="EMBL" id="FNQE01000007">
    <property type="protein sequence ID" value="SDY76684.1"/>
    <property type="molecule type" value="Genomic_DNA"/>
</dbReference>
<protein>
    <recommendedName>
        <fullName evidence="3">DUF2877 domain-containing protein</fullName>
    </recommendedName>
</protein>
<dbReference type="STRING" id="415015.SAMN05660462_00836"/>
<keyword evidence="2" id="KW-1185">Reference proteome</keyword>
<evidence type="ECO:0000313" key="2">
    <source>
        <dbReference type="Proteomes" id="UP000198625"/>
    </source>
</evidence>